<dbReference type="InterPro" id="IPR039717">
    <property type="entry name" value="Hgh1"/>
</dbReference>
<evidence type="ECO:0000259" key="3">
    <source>
        <dbReference type="Pfam" id="PF04063"/>
    </source>
</evidence>
<dbReference type="AlphaFoldDB" id="A0A9Q0C4H4"/>
<dbReference type="PANTHER" id="PTHR13387:SF9">
    <property type="entry name" value="PROTEIN HGH1 HOMOLOG"/>
    <property type="match status" value="1"/>
</dbReference>
<proteinExistence type="inferred from homology"/>
<name>A0A9Q0C4H4_9POAL</name>
<evidence type="ECO:0000256" key="1">
    <source>
        <dbReference type="ARBA" id="ARBA00006712"/>
    </source>
</evidence>
<dbReference type="InterPro" id="IPR007205">
    <property type="entry name" value="Protein_HGH1_N"/>
</dbReference>
<evidence type="ECO:0000313" key="5">
    <source>
        <dbReference type="EMBL" id="KAJ1687138.1"/>
    </source>
</evidence>
<feature type="domain" description="Protein HGH1 C-terminal" evidence="4">
    <location>
        <begin position="276"/>
        <end position="326"/>
    </location>
</feature>
<dbReference type="InterPro" id="IPR011989">
    <property type="entry name" value="ARM-like"/>
</dbReference>
<dbReference type="Pfam" id="PF04063">
    <property type="entry name" value="DUF383"/>
    <property type="match status" value="1"/>
</dbReference>
<keyword evidence="6" id="KW-1185">Reference proteome</keyword>
<evidence type="ECO:0000259" key="4">
    <source>
        <dbReference type="Pfam" id="PF04064"/>
    </source>
</evidence>
<sequence>MATELEELIGFLSSPSPQLRKAAIEIVQGLTGSDEGIQTLASHSSLALPPLCRLLFDSSLDISSAAADALINLSQVPDLASKLVSLGIVAASMEVMYKRPELAQKLVMLLVNLTQVEAGVNALLQVGDEKMEGLYVSKLVRSFCRSSSADSGEDAFEHVASILINISKAEAGRRVLLEPKRGLLKQVVRQSDSTNPIRKKGVCSTIRNCCFEADNQLQNLLIIAEYLWPALLLPVSGKKIYSEEDRSKMPPELSNVLSHEREVVEDPEIRQEALEAIYMISMQEAGRKALWAVNGPRILQVGYEDEEDPKVMEAYEQIGSLLVGNDGVE</sequence>
<gene>
    <name evidence="5" type="ORF">LUZ63_018528</name>
</gene>
<accession>A0A9Q0C4H4</accession>
<dbReference type="Gene3D" id="1.25.10.10">
    <property type="entry name" value="Leucine-rich Repeat Variant"/>
    <property type="match status" value="2"/>
</dbReference>
<dbReference type="Proteomes" id="UP001151287">
    <property type="component" value="Unassembled WGS sequence"/>
</dbReference>
<evidence type="ECO:0000313" key="6">
    <source>
        <dbReference type="Proteomes" id="UP001151287"/>
    </source>
</evidence>
<dbReference type="Pfam" id="PF04064">
    <property type="entry name" value="DUF384"/>
    <property type="match status" value="1"/>
</dbReference>
<protein>
    <recommendedName>
        <fullName evidence="2">Protein HGH1 homolog</fullName>
    </recommendedName>
</protein>
<evidence type="ECO:0000256" key="2">
    <source>
        <dbReference type="ARBA" id="ARBA00014076"/>
    </source>
</evidence>
<feature type="domain" description="Protein HGH1 N-terminal" evidence="3">
    <location>
        <begin position="99"/>
        <end position="271"/>
    </location>
</feature>
<dbReference type="PANTHER" id="PTHR13387">
    <property type="entry name" value="PROTEIN HGH1 HOMOLOG"/>
    <property type="match status" value="1"/>
</dbReference>
<comment type="caution">
    <text evidence="5">The sequence shown here is derived from an EMBL/GenBank/DDBJ whole genome shotgun (WGS) entry which is preliminary data.</text>
</comment>
<dbReference type="InterPro" id="IPR016024">
    <property type="entry name" value="ARM-type_fold"/>
</dbReference>
<dbReference type="EMBL" id="JAMQYH010000005">
    <property type="protein sequence ID" value="KAJ1687138.1"/>
    <property type="molecule type" value="Genomic_DNA"/>
</dbReference>
<dbReference type="InterPro" id="IPR007206">
    <property type="entry name" value="Protein_HGH1_C"/>
</dbReference>
<dbReference type="SUPFAM" id="SSF48371">
    <property type="entry name" value="ARM repeat"/>
    <property type="match status" value="1"/>
</dbReference>
<organism evidence="5 6">
    <name type="scientific">Rhynchospora breviuscula</name>
    <dbReference type="NCBI Taxonomy" id="2022672"/>
    <lineage>
        <taxon>Eukaryota</taxon>
        <taxon>Viridiplantae</taxon>
        <taxon>Streptophyta</taxon>
        <taxon>Embryophyta</taxon>
        <taxon>Tracheophyta</taxon>
        <taxon>Spermatophyta</taxon>
        <taxon>Magnoliopsida</taxon>
        <taxon>Liliopsida</taxon>
        <taxon>Poales</taxon>
        <taxon>Cyperaceae</taxon>
        <taxon>Cyperoideae</taxon>
        <taxon>Rhynchosporeae</taxon>
        <taxon>Rhynchospora</taxon>
    </lineage>
</organism>
<dbReference type="OrthoDB" id="338814at2759"/>
<reference evidence="5" key="1">
    <citation type="journal article" date="2022" name="Cell">
        <title>Repeat-based holocentromeres influence genome architecture and karyotype evolution.</title>
        <authorList>
            <person name="Hofstatter P.G."/>
            <person name="Thangavel G."/>
            <person name="Lux T."/>
            <person name="Neumann P."/>
            <person name="Vondrak T."/>
            <person name="Novak P."/>
            <person name="Zhang M."/>
            <person name="Costa L."/>
            <person name="Castellani M."/>
            <person name="Scott A."/>
            <person name="Toegelov H."/>
            <person name="Fuchs J."/>
            <person name="Mata-Sucre Y."/>
            <person name="Dias Y."/>
            <person name="Vanzela A.L.L."/>
            <person name="Huettel B."/>
            <person name="Almeida C.C.S."/>
            <person name="Simkova H."/>
            <person name="Souza G."/>
            <person name="Pedrosa-Harand A."/>
            <person name="Macas J."/>
            <person name="Mayer K.F.X."/>
            <person name="Houben A."/>
            <person name="Marques A."/>
        </authorList>
    </citation>
    <scope>NUCLEOTIDE SEQUENCE</scope>
    <source>
        <strain evidence="5">RhyBre1mFocal</strain>
    </source>
</reference>
<comment type="similarity">
    <text evidence="1">Belongs to the HGH1 family.</text>
</comment>